<evidence type="ECO:0000313" key="1">
    <source>
        <dbReference type="EMBL" id="CAK5052256.1"/>
    </source>
</evidence>
<sequence>MVYYKLGRCTVCQFRLKVENVYNLRNCNHTFHKECIEKWITEGSNICPRCRESATLNDIKQLFLEDADDSSDDSSDELIQSSSDWSTQNSNKANDLTNKLNNLNCKYVNFVKIKNKWIIVNNCCFNKCSENTDDLLSNNCIKGNGFVKLINDEDIKYINCVKKDVLDGSYDKRVVVSAENSFTRPQNSSNYSLFYFEIKCIFEGEFVNNNGKWMVIGLKNCNTNSRIKYIAKNISISNEKNEEFKLCQTLFWKNYYTFGCGIVYPETKGINEEFPYIFFTQNGKQIGNYLKES</sequence>
<organism evidence="1 2">
    <name type="scientific">Meloidogyne enterolobii</name>
    <name type="common">Root-knot nematode worm</name>
    <name type="synonym">Meloidogyne mayaguensis</name>
    <dbReference type="NCBI Taxonomy" id="390850"/>
    <lineage>
        <taxon>Eukaryota</taxon>
        <taxon>Metazoa</taxon>
        <taxon>Ecdysozoa</taxon>
        <taxon>Nematoda</taxon>
        <taxon>Chromadorea</taxon>
        <taxon>Rhabditida</taxon>
        <taxon>Tylenchina</taxon>
        <taxon>Tylenchomorpha</taxon>
        <taxon>Tylenchoidea</taxon>
        <taxon>Meloidogynidae</taxon>
        <taxon>Meloidogyninae</taxon>
        <taxon>Meloidogyne</taxon>
    </lineage>
</organism>
<dbReference type="Proteomes" id="UP001497535">
    <property type="component" value="Unassembled WGS sequence"/>
</dbReference>
<evidence type="ECO:0000313" key="2">
    <source>
        <dbReference type="Proteomes" id="UP001497535"/>
    </source>
</evidence>
<comment type="caution">
    <text evidence="1">The sequence shown here is derived from an EMBL/GenBank/DDBJ whole genome shotgun (WGS) entry which is preliminary data.</text>
</comment>
<protein>
    <submittedName>
        <fullName evidence="1">Uncharacterized protein</fullName>
    </submittedName>
</protein>
<reference evidence="1" key="1">
    <citation type="submission" date="2023-11" db="EMBL/GenBank/DDBJ databases">
        <authorList>
            <person name="Poullet M."/>
        </authorList>
    </citation>
    <scope>NUCLEOTIDE SEQUENCE</scope>
    <source>
        <strain evidence="1">E1834</strain>
    </source>
</reference>
<proteinExistence type="predicted"/>
<name>A0ACB0YLK1_MELEN</name>
<gene>
    <name evidence="1" type="ORF">MENTE1834_LOCUS13834</name>
</gene>
<accession>A0ACB0YLK1</accession>
<keyword evidence="2" id="KW-1185">Reference proteome</keyword>
<dbReference type="EMBL" id="CAVMJV010000014">
    <property type="protein sequence ID" value="CAK5052256.1"/>
    <property type="molecule type" value="Genomic_DNA"/>
</dbReference>